<accession>A0A2C9K0R4</accession>
<gene>
    <name evidence="2" type="primary">106075654</name>
</gene>
<protein>
    <recommendedName>
        <fullName evidence="1">PiggyBac transposable element-derived protein domain-containing protein</fullName>
    </recommendedName>
</protein>
<dbReference type="AlphaFoldDB" id="A0A2C9K0R4"/>
<evidence type="ECO:0000313" key="2">
    <source>
        <dbReference type="EnsemblMetazoa" id="BGLB011171-PB"/>
    </source>
</evidence>
<name>A0A2C9K0R4_BIOGL</name>
<evidence type="ECO:0000259" key="1">
    <source>
        <dbReference type="Pfam" id="PF13843"/>
    </source>
</evidence>
<sequence length="223" mass="25404">LAEDLLERKTYSCATIGAHRKGWPLPKSKQKKGDLKMRQKGLIVATQWTDKRQVNILSTNSNPVMTTVECRSKTGMLDLEIPLPVVSYNCGMFGVDLADQHRSYYPVGRVSNKWWRYMLWYLIDISTINSFLLMKKSRTNDSTDSLSQNHLWFHKQQVVEIHAMKVADQLLTAATRAALLDTPSVAGRSKPYNSQHMLQPMPGRKRRCFQCSKDGNKTASGRT</sequence>
<organism evidence="2 3">
    <name type="scientific">Biomphalaria glabrata</name>
    <name type="common">Bloodfluke planorb</name>
    <name type="synonym">Freshwater snail</name>
    <dbReference type="NCBI Taxonomy" id="6526"/>
    <lineage>
        <taxon>Eukaryota</taxon>
        <taxon>Metazoa</taxon>
        <taxon>Spiralia</taxon>
        <taxon>Lophotrochozoa</taxon>
        <taxon>Mollusca</taxon>
        <taxon>Gastropoda</taxon>
        <taxon>Heterobranchia</taxon>
        <taxon>Euthyneura</taxon>
        <taxon>Panpulmonata</taxon>
        <taxon>Hygrophila</taxon>
        <taxon>Lymnaeoidea</taxon>
        <taxon>Planorbidae</taxon>
        <taxon>Biomphalaria</taxon>
    </lineage>
</organism>
<dbReference type="InterPro" id="IPR029526">
    <property type="entry name" value="PGBD"/>
</dbReference>
<dbReference type="EnsemblMetazoa" id="BGLB011171-RB">
    <property type="protein sequence ID" value="BGLB011171-PB"/>
    <property type="gene ID" value="BGLB011171"/>
</dbReference>
<evidence type="ECO:0000313" key="3">
    <source>
        <dbReference type="Proteomes" id="UP000076420"/>
    </source>
</evidence>
<dbReference type="VEuPathDB" id="VectorBase:BGLB011171"/>
<dbReference type="Proteomes" id="UP000076420">
    <property type="component" value="Unassembled WGS sequence"/>
</dbReference>
<dbReference type="Pfam" id="PF13843">
    <property type="entry name" value="DDE_Tnp_1_7"/>
    <property type="match status" value="1"/>
</dbReference>
<dbReference type="PANTHER" id="PTHR46599:SF2">
    <property type="entry name" value="PIGGYBAC TRANSPOSABLE ELEMENT-DERIVED PROTEIN 4-LIKE"/>
    <property type="match status" value="1"/>
</dbReference>
<dbReference type="KEGG" id="bgt:106075654"/>
<reference evidence="2" key="1">
    <citation type="submission" date="2020-05" db="UniProtKB">
        <authorList>
            <consortium name="EnsemblMetazoa"/>
        </authorList>
    </citation>
    <scope>IDENTIFICATION</scope>
    <source>
        <strain evidence="2">BB02</strain>
    </source>
</reference>
<dbReference type="PANTHER" id="PTHR46599">
    <property type="entry name" value="PIGGYBAC TRANSPOSABLE ELEMENT-DERIVED PROTEIN 4"/>
    <property type="match status" value="1"/>
</dbReference>
<feature type="domain" description="PiggyBac transposable element-derived protein" evidence="1">
    <location>
        <begin position="1"/>
        <end position="131"/>
    </location>
</feature>
<dbReference type="STRING" id="6526.A0A2C9K0R4"/>
<dbReference type="VEuPathDB" id="VectorBase:BGLAX_045025"/>
<proteinExistence type="predicted"/>